<comment type="caution">
    <text evidence="1">The sequence shown here is derived from an EMBL/GenBank/DDBJ whole genome shotgun (WGS) entry which is preliminary data.</text>
</comment>
<dbReference type="AlphaFoldDB" id="A0A3L6SU03"/>
<gene>
    <name evidence="1" type="ORF">C2845_PM05G22830</name>
</gene>
<accession>A0A3L6SU03</accession>
<dbReference type="Proteomes" id="UP000275267">
    <property type="component" value="Unassembled WGS sequence"/>
</dbReference>
<dbReference type="OrthoDB" id="1098875at2759"/>
<reference evidence="2" key="1">
    <citation type="journal article" date="2019" name="Nat. Commun.">
        <title>The genome of broomcorn millet.</title>
        <authorList>
            <person name="Zou C."/>
            <person name="Miki D."/>
            <person name="Li D."/>
            <person name="Tang Q."/>
            <person name="Xiao L."/>
            <person name="Rajput S."/>
            <person name="Deng P."/>
            <person name="Jia W."/>
            <person name="Huang R."/>
            <person name="Zhang M."/>
            <person name="Sun Y."/>
            <person name="Hu J."/>
            <person name="Fu X."/>
            <person name="Schnable P.S."/>
            <person name="Li F."/>
            <person name="Zhang H."/>
            <person name="Feng B."/>
            <person name="Zhu X."/>
            <person name="Liu R."/>
            <person name="Schnable J.C."/>
            <person name="Zhu J.-K."/>
            <person name="Zhang H."/>
        </authorList>
    </citation>
    <scope>NUCLEOTIDE SEQUENCE [LARGE SCALE GENOMIC DNA]</scope>
</reference>
<keyword evidence="2" id="KW-1185">Reference proteome</keyword>
<evidence type="ECO:0000313" key="2">
    <source>
        <dbReference type="Proteomes" id="UP000275267"/>
    </source>
</evidence>
<organism evidence="1 2">
    <name type="scientific">Panicum miliaceum</name>
    <name type="common">Proso millet</name>
    <name type="synonym">Broomcorn millet</name>
    <dbReference type="NCBI Taxonomy" id="4540"/>
    <lineage>
        <taxon>Eukaryota</taxon>
        <taxon>Viridiplantae</taxon>
        <taxon>Streptophyta</taxon>
        <taxon>Embryophyta</taxon>
        <taxon>Tracheophyta</taxon>
        <taxon>Spermatophyta</taxon>
        <taxon>Magnoliopsida</taxon>
        <taxon>Liliopsida</taxon>
        <taxon>Poales</taxon>
        <taxon>Poaceae</taxon>
        <taxon>PACMAD clade</taxon>
        <taxon>Panicoideae</taxon>
        <taxon>Panicodae</taxon>
        <taxon>Paniceae</taxon>
        <taxon>Panicinae</taxon>
        <taxon>Panicum</taxon>
        <taxon>Panicum sect. Panicum</taxon>
    </lineage>
</organism>
<proteinExistence type="predicted"/>
<sequence length="101" mass="11690">MDDMHTVVVKKNPCAHDFSSTRRKKKVKNATKHWVCVKVKDWLIDDGTLTARVLQRKLKEHYKVSVHCKRVWMGKELALRTIASTICIDLKHKLRVLALAA</sequence>
<dbReference type="EMBL" id="PQIB02000003">
    <property type="protein sequence ID" value="RLN27787.1"/>
    <property type="molecule type" value="Genomic_DNA"/>
</dbReference>
<evidence type="ECO:0000313" key="1">
    <source>
        <dbReference type="EMBL" id="RLN27787.1"/>
    </source>
</evidence>
<protein>
    <submittedName>
        <fullName evidence="1">Uncharacterized protein</fullName>
    </submittedName>
</protein>
<name>A0A3L6SU03_PANMI</name>